<keyword evidence="2" id="KW-0408">Iron</keyword>
<dbReference type="PANTHER" id="PTHR47990">
    <property type="entry name" value="2-OXOGLUTARATE (2OG) AND FE(II)-DEPENDENT OXYGENASE SUPERFAMILY PROTEIN-RELATED"/>
    <property type="match status" value="1"/>
</dbReference>
<evidence type="ECO:0000256" key="2">
    <source>
        <dbReference type="RuleBase" id="RU003682"/>
    </source>
</evidence>
<evidence type="ECO:0000256" key="1">
    <source>
        <dbReference type="ARBA" id="ARBA00008056"/>
    </source>
</evidence>
<name>A0A017S141_ASPRC</name>
<evidence type="ECO:0000313" key="5">
    <source>
        <dbReference type="Proteomes" id="UP000019804"/>
    </source>
</evidence>
<keyword evidence="5" id="KW-1185">Reference proteome</keyword>
<dbReference type="RefSeq" id="XP_040634458.1">
    <property type="nucleotide sequence ID" value="XM_040785084.1"/>
</dbReference>
<dbReference type="Gene3D" id="2.60.120.330">
    <property type="entry name" value="B-lactam Antibiotic, Isopenicillin N Synthase, Chain"/>
    <property type="match status" value="1"/>
</dbReference>
<dbReference type="STRING" id="1388766.A0A017S141"/>
<dbReference type="Pfam" id="PF14226">
    <property type="entry name" value="DIOX_N"/>
    <property type="match status" value="1"/>
</dbReference>
<comment type="similarity">
    <text evidence="1 2">Belongs to the iron/ascorbate-dependent oxidoreductase family.</text>
</comment>
<dbReference type="AlphaFoldDB" id="A0A017S141"/>
<dbReference type="GO" id="GO:0016491">
    <property type="term" value="F:oxidoreductase activity"/>
    <property type="evidence" value="ECO:0007669"/>
    <property type="project" value="UniProtKB-KW"/>
</dbReference>
<dbReference type="InterPro" id="IPR026992">
    <property type="entry name" value="DIOX_N"/>
</dbReference>
<gene>
    <name evidence="4" type="ORF">EURHEDRAFT_466323</name>
</gene>
<dbReference type="Pfam" id="PF03171">
    <property type="entry name" value="2OG-FeII_Oxy"/>
    <property type="match status" value="1"/>
</dbReference>
<dbReference type="InterPro" id="IPR050231">
    <property type="entry name" value="Iron_ascorbate_oxido_reductase"/>
</dbReference>
<dbReference type="SUPFAM" id="SSF51197">
    <property type="entry name" value="Clavaminate synthase-like"/>
    <property type="match status" value="1"/>
</dbReference>
<accession>A0A017S141</accession>
<dbReference type="EMBL" id="KK088453">
    <property type="protein sequence ID" value="EYE90768.1"/>
    <property type="molecule type" value="Genomic_DNA"/>
</dbReference>
<dbReference type="GO" id="GO:0046872">
    <property type="term" value="F:metal ion binding"/>
    <property type="evidence" value="ECO:0007669"/>
    <property type="project" value="UniProtKB-KW"/>
</dbReference>
<dbReference type="GO" id="GO:0044283">
    <property type="term" value="P:small molecule biosynthetic process"/>
    <property type="evidence" value="ECO:0007669"/>
    <property type="project" value="UniProtKB-ARBA"/>
</dbReference>
<dbReference type="InterPro" id="IPR005123">
    <property type="entry name" value="Oxoglu/Fe-dep_dioxygenase_dom"/>
</dbReference>
<reference evidence="5" key="1">
    <citation type="journal article" date="2014" name="Nat. Commun.">
        <title>Genomic adaptations of the halophilic Dead Sea filamentous fungus Eurotium rubrum.</title>
        <authorList>
            <person name="Kis-Papo T."/>
            <person name="Weig A.R."/>
            <person name="Riley R."/>
            <person name="Persoh D."/>
            <person name="Salamov A."/>
            <person name="Sun H."/>
            <person name="Lipzen A."/>
            <person name="Wasser S.P."/>
            <person name="Rambold G."/>
            <person name="Grigoriev I.V."/>
            <person name="Nevo E."/>
        </authorList>
    </citation>
    <scope>NUCLEOTIDE SEQUENCE [LARGE SCALE GENOMIC DNA]</scope>
    <source>
        <strain evidence="5">CBS 135680</strain>
    </source>
</reference>
<dbReference type="GeneID" id="63700208"/>
<dbReference type="InterPro" id="IPR044861">
    <property type="entry name" value="IPNS-like_FE2OG_OXY"/>
</dbReference>
<keyword evidence="2" id="KW-0479">Metal-binding</keyword>
<feature type="domain" description="Fe2OG dioxygenase" evidence="3">
    <location>
        <begin position="166"/>
        <end position="292"/>
    </location>
</feature>
<sequence length="333" mass="37228">MSALDFSLLNSPSQSQLFCNDLLATLKSRGVARLSNHGIPEETINQLFDMTRKFFAASHEDKMIAKHPPESTPNRGYSYVGQESVGNISGFEKGVSQAKSVKDIKETFDMGSPTDTLVDNIWMPEDKVPGFRSFMEGFYAQCFALEKTILIALARALNIPESQLVSLHSAAENEFRLLHYPAIPVSLLKDGTSTRIAEHTDFGTITMLFQDSTGGLQVEDQTCLGTFHGIESNKTDIILNIGDSLQRLTNDTFRAACHRVTYPPTVKINEGEGENEDEVIPERYSIAYFAKPNRNASLLPFSEFVDEGRPCRYDDMTAWEYNNLRIGKLYQVA</sequence>
<protein>
    <submittedName>
        <fullName evidence="4">Clavaminate synthase-like protein</fullName>
    </submittedName>
</protein>
<evidence type="ECO:0000259" key="3">
    <source>
        <dbReference type="PROSITE" id="PS51471"/>
    </source>
</evidence>
<keyword evidence="2" id="KW-0560">Oxidoreductase</keyword>
<dbReference type="InterPro" id="IPR027443">
    <property type="entry name" value="IPNS-like_sf"/>
</dbReference>
<dbReference type="OrthoDB" id="288590at2759"/>
<evidence type="ECO:0000313" key="4">
    <source>
        <dbReference type="EMBL" id="EYE90768.1"/>
    </source>
</evidence>
<dbReference type="Proteomes" id="UP000019804">
    <property type="component" value="Unassembled WGS sequence"/>
</dbReference>
<dbReference type="HOGENOM" id="CLU_010119_6_1_1"/>
<organism evidence="4 5">
    <name type="scientific">Aspergillus ruber (strain CBS 135680)</name>
    <dbReference type="NCBI Taxonomy" id="1388766"/>
    <lineage>
        <taxon>Eukaryota</taxon>
        <taxon>Fungi</taxon>
        <taxon>Dikarya</taxon>
        <taxon>Ascomycota</taxon>
        <taxon>Pezizomycotina</taxon>
        <taxon>Eurotiomycetes</taxon>
        <taxon>Eurotiomycetidae</taxon>
        <taxon>Eurotiales</taxon>
        <taxon>Aspergillaceae</taxon>
        <taxon>Aspergillus</taxon>
        <taxon>Aspergillus subgen. Aspergillus</taxon>
    </lineage>
</organism>
<dbReference type="PROSITE" id="PS51471">
    <property type="entry name" value="FE2OG_OXY"/>
    <property type="match status" value="1"/>
</dbReference>
<proteinExistence type="inferred from homology"/>